<evidence type="ECO:0000259" key="5">
    <source>
        <dbReference type="PROSITE" id="PS00022"/>
    </source>
</evidence>
<keyword evidence="6" id="KW-0675">Receptor</keyword>
<evidence type="ECO:0000313" key="6">
    <source>
        <dbReference type="EMBL" id="CAG6624089.1"/>
    </source>
</evidence>
<dbReference type="PANTHER" id="PTHR24043">
    <property type="entry name" value="SCAVENGER RECEPTOR CLASS F"/>
    <property type="match status" value="1"/>
</dbReference>
<feature type="signal peptide" evidence="4">
    <location>
        <begin position="1"/>
        <end position="22"/>
    </location>
</feature>
<evidence type="ECO:0000256" key="1">
    <source>
        <dbReference type="ARBA" id="ARBA00022536"/>
    </source>
</evidence>
<keyword evidence="1" id="KW-0245">EGF-like domain</keyword>
<feature type="compositionally biased region" description="Polar residues" evidence="2">
    <location>
        <begin position="803"/>
        <end position="815"/>
    </location>
</feature>
<feature type="chain" id="PRO_5034710458" evidence="4">
    <location>
        <begin position="23"/>
        <end position="845"/>
    </location>
</feature>
<keyword evidence="4" id="KW-0732">Signal</keyword>
<evidence type="ECO:0000256" key="4">
    <source>
        <dbReference type="SAM" id="SignalP"/>
    </source>
</evidence>
<feature type="region of interest" description="Disordered" evidence="2">
    <location>
        <begin position="798"/>
        <end position="845"/>
    </location>
</feature>
<keyword evidence="3" id="KW-0812">Transmembrane</keyword>
<feature type="domain" description="EGF-like" evidence="5">
    <location>
        <begin position="451"/>
        <end position="462"/>
    </location>
</feature>
<dbReference type="PANTHER" id="PTHR24043:SF8">
    <property type="entry name" value="EGF-LIKE DOMAIN-CONTAINING PROTEIN"/>
    <property type="match status" value="1"/>
</dbReference>
<dbReference type="InterPro" id="IPR042635">
    <property type="entry name" value="MEGF10/SREC1/2-like"/>
</dbReference>
<dbReference type="InterPro" id="IPR000742">
    <property type="entry name" value="EGF"/>
</dbReference>
<feature type="compositionally biased region" description="Polar residues" evidence="2">
    <location>
        <begin position="830"/>
        <end position="845"/>
    </location>
</feature>
<protein>
    <submittedName>
        <fullName evidence="6">Angiopoietin-1 receptor</fullName>
    </submittedName>
</protein>
<dbReference type="AlphaFoldDB" id="A0A8D8M8E7"/>
<accession>A0A8D8M8E7</accession>
<feature type="region of interest" description="Disordered" evidence="2">
    <location>
        <begin position="726"/>
        <end position="748"/>
    </location>
</feature>
<organism evidence="6">
    <name type="scientific">Cacopsylla melanoneura</name>
    <dbReference type="NCBI Taxonomy" id="428564"/>
    <lineage>
        <taxon>Eukaryota</taxon>
        <taxon>Metazoa</taxon>
        <taxon>Ecdysozoa</taxon>
        <taxon>Arthropoda</taxon>
        <taxon>Hexapoda</taxon>
        <taxon>Insecta</taxon>
        <taxon>Pterygota</taxon>
        <taxon>Neoptera</taxon>
        <taxon>Paraneoptera</taxon>
        <taxon>Hemiptera</taxon>
        <taxon>Sternorrhyncha</taxon>
        <taxon>Psylloidea</taxon>
        <taxon>Psyllidae</taxon>
        <taxon>Psyllinae</taxon>
        <taxon>Cacopsylla</taxon>
    </lineage>
</organism>
<reference evidence="6" key="1">
    <citation type="submission" date="2021-05" db="EMBL/GenBank/DDBJ databases">
        <authorList>
            <person name="Alioto T."/>
            <person name="Alioto T."/>
            <person name="Gomez Garrido J."/>
        </authorList>
    </citation>
    <scope>NUCLEOTIDE SEQUENCE</scope>
</reference>
<proteinExistence type="predicted"/>
<feature type="transmembrane region" description="Helical" evidence="3">
    <location>
        <begin position="644"/>
        <end position="665"/>
    </location>
</feature>
<dbReference type="GO" id="GO:0005044">
    <property type="term" value="F:scavenger receptor activity"/>
    <property type="evidence" value="ECO:0007669"/>
    <property type="project" value="InterPro"/>
</dbReference>
<dbReference type="PROSITE" id="PS00022">
    <property type="entry name" value="EGF_1"/>
    <property type="match status" value="2"/>
</dbReference>
<name>A0A8D8M8E7_9HEMI</name>
<feature type="compositionally biased region" description="Basic and acidic residues" evidence="2">
    <location>
        <begin position="726"/>
        <end position="739"/>
    </location>
</feature>
<evidence type="ECO:0000256" key="2">
    <source>
        <dbReference type="SAM" id="MobiDB-lite"/>
    </source>
</evidence>
<keyword evidence="3" id="KW-0472">Membrane</keyword>
<dbReference type="Gene3D" id="2.170.300.10">
    <property type="entry name" value="Tie2 ligand-binding domain superfamily"/>
    <property type="match status" value="1"/>
</dbReference>
<evidence type="ECO:0000256" key="3">
    <source>
        <dbReference type="SAM" id="Phobius"/>
    </source>
</evidence>
<feature type="domain" description="EGF-like" evidence="5">
    <location>
        <begin position="503"/>
        <end position="514"/>
    </location>
</feature>
<sequence length="845" mass="94853">MWWFKCTKLFLIIIYCISKCWGSYYDITTMYTFNTRRTEQGSTEYLNTCNLTVHTETNAVGLPYLNMDPTEPYKLIYPVPNSTIPPLTLSPLSAIDNYWTLANDKKWSEETRRIGVDNANDFSFIFRTRKGDMAKHFLNRAQRSAQKKNRITCNAPWKEIKWPGSFLLLKVKKHRKSNLVFKLNDKGGTIHVQVNMPSSNVDKPTVIFFKTNDRTKCEQFNKNANGSLEVYMSFKKGGITVYDANSQEECFVKYPSEYTWIDDYKKSKNVFELECKNEDPMQFELVEFIENSLTSSSTVQTQKRLVRNDTSLFILYHTNRTGTKEDLVKTAVTAFGDRGFPLNTEPILIILDQDKNDEYKYVLVKVTTVGWETSESIIFNIPSSEESNMRWVWEGGPSYQTVHELQTNIPCDKNTMQAYDVALKDPGRDPDEAEGRTLNCQNGGLEESWYCLCRPGFNGTNCENPCGPNAFGKNCTGRCSDDEARGCEGKLLCQNNDLGSAPCRCASGYQGPTCNETCTPGWYGSECELNCSPDCLYGCDGVTGNCHCNENCPKDRCNTSTGNCICNEACPLDRCNTTTGNCTCSETCSDSCDVTTGSCPELPTNAPDSDANDPDTGFNGPNLIIDPIVKGFITIAGFQIPGTVLGGTAALAILAWIVLNVYIFCFRKKKRKMEEEKMADEEEDWQEEEEGDDFFNAGGLFPLQDTSSFSSFGRYQIKTRKVADKSRTEFQADSREREGAQQGGATRKDFFQLNKSHMQGGYQGTLDRQAIGKKGVFQTQLEDGMQEGYQGTLERQAVGKAVQGTSERQPGFFQTHQEDGTPSIWIVPSSAHSTPSQQKRTVSPI</sequence>
<dbReference type="EMBL" id="HBUF01056365">
    <property type="protein sequence ID" value="CAG6624089.1"/>
    <property type="molecule type" value="Transcribed_RNA"/>
</dbReference>
<keyword evidence="3" id="KW-1133">Transmembrane helix</keyword>